<evidence type="ECO:0000256" key="2">
    <source>
        <dbReference type="SAM" id="Phobius"/>
    </source>
</evidence>
<keyword evidence="1" id="KW-0442">Lipid degradation</keyword>
<dbReference type="EC" id="3.1.3.27" evidence="1"/>
<organism evidence="4 5">
    <name type="scientific">Orrella marina</name>
    <dbReference type="NCBI Taxonomy" id="2163011"/>
    <lineage>
        <taxon>Bacteria</taxon>
        <taxon>Pseudomonadati</taxon>
        <taxon>Pseudomonadota</taxon>
        <taxon>Betaproteobacteria</taxon>
        <taxon>Burkholderiales</taxon>
        <taxon>Alcaligenaceae</taxon>
        <taxon>Orrella</taxon>
    </lineage>
</organism>
<evidence type="ECO:0000259" key="3">
    <source>
        <dbReference type="Pfam" id="PF04608"/>
    </source>
</evidence>
<dbReference type="KEGG" id="boz:DBV39_12035"/>
<dbReference type="GO" id="GO:0005886">
    <property type="term" value="C:plasma membrane"/>
    <property type="evidence" value="ECO:0007669"/>
    <property type="project" value="UniProtKB-SubCell"/>
</dbReference>
<dbReference type="SUPFAM" id="SSF101307">
    <property type="entry name" value="YutG-like"/>
    <property type="match status" value="1"/>
</dbReference>
<keyword evidence="5" id="KW-1185">Reference proteome</keyword>
<gene>
    <name evidence="4" type="ORF">DBV39_12035</name>
</gene>
<keyword evidence="1" id="KW-0378">Hydrolase</keyword>
<dbReference type="GO" id="GO:0046872">
    <property type="term" value="F:metal ion binding"/>
    <property type="evidence" value="ECO:0007669"/>
    <property type="project" value="UniProtKB-KW"/>
</dbReference>
<feature type="transmembrane region" description="Helical" evidence="2">
    <location>
        <begin position="160"/>
        <end position="182"/>
    </location>
</feature>
<accession>A0A2R4XPT3</accession>
<dbReference type="Proteomes" id="UP000244571">
    <property type="component" value="Chromosome"/>
</dbReference>
<keyword evidence="1" id="KW-0997">Cell inner membrane</keyword>
<sequence length="184" mass="20113">MNDETQGETGKLDVSQRHKVLWPSLSEVFSSPSYFLAFGLGSGLLRPGSGTWGSILAALLWPLLSTLPWGVLGVLILVSFVVGCVVCDQAGKRLGVDDHVGMVWDEMVAVWMLFWVLPQNLPVLILGFVLFRFFDVTKPYPIRTLDARLKGGFGVMMDDVLAALFAWVLTLGILLVLSYLGVGV</sequence>
<comment type="subcellular location">
    <subcellularLocation>
        <location evidence="1">Cell inner membrane</location>
        <topology evidence="1">Multi-pass membrane protein</topology>
    </subcellularLocation>
</comment>
<dbReference type="InterPro" id="IPR007686">
    <property type="entry name" value="YutG/PgpA"/>
</dbReference>
<keyword evidence="1 2" id="KW-0812">Transmembrane</keyword>
<dbReference type="EMBL" id="CP028901">
    <property type="protein sequence ID" value="AWB35795.1"/>
    <property type="molecule type" value="Genomic_DNA"/>
</dbReference>
<dbReference type="AlphaFoldDB" id="A0A2R4XPT3"/>
<keyword evidence="1 2" id="KW-0472">Membrane</keyword>
<dbReference type="GO" id="GO:0008962">
    <property type="term" value="F:phosphatidylglycerophosphatase activity"/>
    <property type="evidence" value="ECO:0007669"/>
    <property type="project" value="UniProtKB-EC"/>
</dbReference>
<comment type="cofactor">
    <cofactor evidence="1">
        <name>Mg(2+)</name>
        <dbReference type="ChEBI" id="CHEBI:18420"/>
    </cofactor>
</comment>
<keyword evidence="1" id="KW-1003">Cell membrane</keyword>
<dbReference type="PIRSF" id="PIRSF006162">
    <property type="entry name" value="PgpA"/>
    <property type="match status" value="1"/>
</dbReference>
<keyword evidence="1" id="KW-0479">Metal-binding</keyword>
<comment type="pathway">
    <text evidence="1">Phospholipid metabolism; phosphatidylglycerol biosynthesis; phosphatidylglycerol from CDP-diacylglycerol: step 2/2.</text>
</comment>
<comment type="function">
    <text evidence="1">Lipid phosphatase which dephosphorylates phosphatidylglycerophosphate (PGP) to phosphatidylglycerol (PG).</text>
</comment>
<dbReference type="OrthoDB" id="9804091at2"/>
<dbReference type="CDD" id="cd06971">
    <property type="entry name" value="PgpA"/>
    <property type="match status" value="1"/>
</dbReference>
<dbReference type="GO" id="GO:0009395">
    <property type="term" value="P:phospholipid catabolic process"/>
    <property type="evidence" value="ECO:0007669"/>
    <property type="project" value="UniProtKB-KW"/>
</dbReference>
<keyword evidence="2" id="KW-1133">Transmembrane helix</keyword>
<evidence type="ECO:0000256" key="1">
    <source>
        <dbReference type="PIRNR" id="PIRNR006162"/>
    </source>
</evidence>
<feature type="transmembrane region" description="Helical" evidence="2">
    <location>
        <begin position="67"/>
        <end position="87"/>
    </location>
</feature>
<reference evidence="4 5" key="1">
    <citation type="submission" date="2018-04" db="EMBL/GenBank/DDBJ databases">
        <title>Bordetella sp. HZ20 isolated from seawater.</title>
        <authorList>
            <person name="Sun C."/>
        </authorList>
    </citation>
    <scope>NUCLEOTIDE SEQUENCE [LARGE SCALE GENOMIC DNA]</scope>
    <source>
        <strain evidence="4 5">HZ20</strain>
    </source>
</reference>
<dbReference type="UniPathway" id="UPA00084">
    <property type="reaction ID" value="UER00504"/>
</dbReference>
<dbReference type="RefSeq" id="WP_108623251.1">
    <property type="nucleotide sequence ID" value="NZ_CP028901.1"/>
</dbReference>
<dbReference type="InterPro" id="IPR036681">
    <property type="entry name" value="PgpA-like_sf"/>
</dbReference>
<feature type="transmembrane region" description="Helical" evidence="2">
    <location>
        <begin position="108"/>
        <end position="131"/>
    </location>
</feature>
<keyword evidence="1" id="KW-0595">Phospholipid degradation</keyword>
<dbReference type="GO" id="GO:0006655">
    <property type="term" value="P:phosphatidylglycerol biosynthetic process"/>
    <property type="evidence" value="ECO:0007669"/>
    <property type="project" value="UniProtKB-UniPathway"/>
</dbReference>
<dbReference type="Pfam" id="PF04608">
    <property type="entry name" value="PgpA"/>
    <property type="match status" value="1"/>
</dbReference>
<dbReference type="PANTHER" id="PTHR36305:SF1">
    <property type="entry name" value="PHOSPHATIDYLGLYCEROPHOSPHATASE A"/>
    <property type="match status" value="1"/>
</dbReference>
<keyword evidence="1" id="KW-1208">Phospholipid metabolism</keyword>
<comment type="catalytic activity">
    <reaction evidence="1">
        <text>a 1,2-diacyl-sn-glycero-3-phospho-(1'-sn-glycero-3'-phosphate) + H2O = a 1,2-diacyl-sn-glycero-3-phospho-(1'-sn-glycerol) + phosphate</text>
        <dbReference type="Rhea" id="RHEA:33751"/>
        <dbReference type="ChEBI" id="CHEBI:15377"/>
        <dbReference type="ChEBI" id="CHEBI:43474"/>
        <dbReference type="ChEBI" id="CHEBI:60110"/>
        <dbReference type="ChEBI" id="CHEBI:64716"/>
        <dbReference type="EC" id="3.1.3.27"/>
    </reaction>
</comment>
<dbReference type="InterPro" id="IPR026037">
    <property type="entry name" value="PgpA"/>
</dbReference>
<keyword evidence="1" id="KW-0460">Magnesium</keyword>
<name>A0A2R4XPT3_9BURK</name>
<dbReference type="PANTHER" id="PTHR36305">
    <property type="entry name" value="PHOSPHATIDYLGLYCEROPHOSPHATASE A"/>
    <property type="match status" value="1"/>
</dbReference>
<evidence type="ECO:0000313" key="5">
    <source>
        <dbReference type="Proteomes" id="UP000244571"/>
    </source>
</evidence>
<keyword evidence="1" id="KW-0443">Lipid metabolism</keyword>
<proteinExistence type="predicted"/>
<protein>
    <recommendedName>
        <fullName evidence="1">Phosphatidylglycerophosphatase A</fullName>
        <ecNumber evidence="1">3.1.3.27</ecNumber>
    </recommendedName>
    <alternativeName>
        <fullName evidence="1">Phosphatidylglycerolphosphate phosphatase A</fullName>
    </alternativeName>
</protein>
<evidence type="ECO:0000313" key="4">
    <source>
        <dbReference type="EMBL" id="AWB35795.1"/>
    </source>
</evidence>
<feature type="domain" description="YutG/PgpA" evidence="3">
    <location>
        <begin position="36"/>
        <end position="172"/>
    </location>
</feature>